<dbReference type="AlphaFoldDB" id="A0A1B2RZA1"/>
<sequence length="227" mass="26544">MTTKQNEKLTREVFEITTGILLGDANLQKPKQCNYFRLRFAQNQKRKDYVDWLLKKYKKGLINSVSLKPLGACENPHIYQYTTQKNQKKELSFSFQTRISSAFEEHAKIFYANKSPKKSLCSDLSWFETCLTPQALAYWFMDEGTLISKASCSFLLCTHAFKFEEVVFLSNLLNKKYDLLTKVRLNKNQPVIAISAKSYSTFKNLIYFYIKEISSMKFKFPEKTCKT</sequence>
<dbReference type="InterPro" id="IPR004860">
    <property type="entry name" value="LAGLIDADG_dom"/>
</dbReference>
<protein>
    <submittedName>
        <fullName evidence="2">Putative LAGLIDADG homing endonuclease</fullName>
    </submittedName>
</protein>
<dbReference type="InterPro" id="IPR027434">
    <property type="entry name" value="Homing_endonucl"/>
</dbReference>
<accession>A0A1B2RZA1</accession>
<geneLocation type="chloroplast" evidence="2"/>
<keyword evidence="2" id="KW-0378">Hydrolase</keyword>
<keyword evidence="2" id="KW-0255">Endonuclease</keyword>
<evidence type="ECO:0000259" key="1">
    <source>
        <dbReference type="Pfam" id="PF03161"/>
    </source>
</evidence>
<keyword evidence="2" id="KW-0540">Nuclease</keyword>
<gene>
    <name evidence="2" type="primary">orf227</name>
</gene>
<name>A0A1B2RZA1_9CHLO</name>
<dbReference type="GO" id="GO:0004519">
    <property type="term" value="F:endonuclease activity"/>
    <property type="evidence" value="ECO:0007669"/>
    <property type="project" value="UniProtKB-KW"/>
</dbReference>
<reference evidence="2" key="1">
    <citation type="journal article" date="2016" name="Genome Biol. Evol.">
        <title>Mitochondrion-to-Chloroplast DNA Transfers and Intragenomic Proliferation of Chloroplast Group II Introns in Gloeotilopsis Green Algae (Ulotrichales, Ulvophyceae).</title>
        <authorList>
            <person name="Turmel M."/>
            <person name="Otis C."/>
            <person name="Lemieux C."/>
        </authorList>
    </citation>
    <scope>NUCLEOTIDE SEQUENCE</scope>
</reference>
<evidence type="ECO:0000313" key="2">
    <source>
        <dbReference type="EMBL" id="AOC61648.1"/>
    </source>
</evidence>
<keyword evidence="2" id="KW-0150">Chloroplast</keyword>
<dbReference type="SUPFAM" id="SSF55608">
    <property type="entry name" value="Homing endonucleases"/>
    <property type="match status" value="1"/>
</dbReference>
<dbReference type="Gene3D" id="3.10.28.10">
    <property type="entry name" value="Homing endonucleases"/>
    <property type="match status" value="2"/>
</dbReference>
<proteinExistence type="predicted"/>
<organism evidence="2">
    <name type="scientific">Gloeotilopsis planctonica</name>
    <dbReference type="NCBI Taxonomy" id="34157"/>
    <lineage>
        <taxon>Eukaryota</taxon>
        <taxon>Viridiplantae</taxon>
        <taxon>Chlorophyta</taxon>
        <taxon>core chlorophytes</taxon>
        <taxon>Ulvophyceae</taxon>
        <taxon>OUU clade</taxon>
        <taxon>Ulotrichales</taxon>
        <taxon>Ulotrichaceae</taxon>
        <taxon>Gloeotilopsis</taxon>
    </lineage>
</organism>
<dbReference type="EMBL" id="KX306824">
    <property type="protein sequence ID" value="AOC61648.1"/>
    <property type="molecule type" value="Genomic_DNA"/>
</dbReference>
<dbReference type="Pfam" id="PF03161">
    <property type="entry name" value="LAGLIDADG_2"/>
    <property type="match status" value="1"/>
</dbReference>
<feature type="domain" description="Homing endonuclease LAGLIDADG" evidence="1">
    <location>
        <begin position="14"/>
        <end position="202"/>
    </location>
</feature>
<keyword evidence="2" id="KW-0934">Plastid</keyword>